<evidence type="ECO:0000256" key="1">
    <source>
        <dbReference type="SAM" id="MobiDB-lite"/>
    </source>
</evidence>
<organism evidence="2 3">
    <name type="scientific">Olene mendosa nucleopolyhedrovirus</name>
    <dbReference type="NCBI Taxonomy" id="2933796"/>
    <lineage>
        <taxon>Viruses</taxon>
        <taxon>Viruses incertae sedis</taxon>
        <taxon>Naldaviricetes</taxon>
        <taxon>Lefavirales</taxon>
        <taxon>Baculoviridae</taxon>
        <taxon>Alphabaculovirus</taxon>
        <taxon>Alphabaculovirus olmendosae</taxon>
    </lineage>
</organism>
<protein>
    <recommendedName>
        <fullName evidence="4">Ac106</fullName>
    </recommendedName>
</protein>
<dbReference type="EMBL" id="MZ766431">
    <property type="protein sequence ID" value="UOQ18910.1"/>
    <property type="molecule type" value="Genomic_DNA"/>
</dbReference>
<sequence>MNHPIINIDAFARQLITDRCSTLIETQGLLPSNVLNIVKNARDQFFEDPSDKNYEYIKKLFSQTKYVDDAVDYKDFNRRLLLIFFKFALNKSKGYFENYKSLIDVALKRLDGINPDLKSSPKAMLQHYNECLENLDNPRNDEHHLITFSKEIATKIFIETIDLYSYNNKSPFEIGAAAPATPGLFAATITNNKLKRARVDAKPQPRASPRASQPEPRASQPKPRASQPDARLYTVVSPIFSM</sequence>
<evidence type="ECO:0000313" key="2">
    <source>
        <dbReference type="EMBL" id="UOQ18910.1"/>
    </source>
</evidence>
<reference evidence="2 3" key="1">
    <citation type="journal article" date="2022" name="Virus Genes">
        <title>The complete genome sequence of an alphabaculovirus from the brown tussock moth, Olene mendosa Hubner, expands our knowledge of lymantriine baculovirus diversity and evolution.</title>
        <authorList>
            <person name="Harrison R.L."/>
            <person name="Rowley D.L."/>
        </authorList>
    </citation>
    <scope>NUCLEOTIDE SEQUENCE [LARGE SCALE GENOMIC DNA]</scope>
    <source>
        <strain evidence="2">435</strain>
    </source>
</reference>
<proteinExistence type="predicted"/>
<dbReference type="Pfam" id="PF05674">
    <property type="entry name" value="DUF816"/>
    <property type="match status" value="1"/>
</dbReference>
<keyword evidence="3" id="KW-1185">Reference proteome</keyword>
<dbReference type="InterPro" id="IPR008534">
    <property type="entry name" value="DUF816"/>
</dbReference>
<feature type="region of interest" description="Disordered" evidence="1">
    <location>
        <begin position="196"/>
        <end position="233"/>
    </location>
</feature>
<name>A0AAX3AUL9_9ABAC</name>
<dbReference type="Proteomes" id="UP001157381">
    <property type="component" value="Segment"/>
</dbReference>
<dbReference type="RefSeq" id="YP_010805411.1">
    <property type="nucleotide sequence ID" value="NC_077147.1"/>
</dbReference>
<dbReference type="GeneID" id="80544305"/>
<evidence type="ECO:0008006" key="4">
    <source>
        <dbReference type="Google" id="ProtNLM"/>
    </source>
</evidence>
<evidence type="ECO:0000313" key="3">
    <source>
        <dbReference type="Proteomes" id="UP001157381"/>
    </source>
</evidence>
<accession>A0AAX3AUL9</accession>
<dbReference type="KEGG" id="vg:80544305"/>